<evidence type="ECO:0000313" key="2">
    <source>
        <dbReference type="Proteomes" id="UP000006690"/>
    </source>
</evidence>
<dbReference type="KEGG" id="paj:PAJ_1998"/>
<reference evidence="2" key="1">
    <citation type="journal article" date="2012" name="Appl. Microbiol. Biotechnol.">
        <title>The complete genome sequence of Pantoea ananatis AJ13355, an organism with great biotechnological potential.</title>
        <authorList>
            <person name="Hara Y."/>
            <person name="Kadotani N."/>
            <person name="Izui H."/>
            <person name="Katashkina J.I."/>
            <person name="Kuvaeva T.M."/>
            <person name="Andreeva I.G."/>
            <person name="Golubeva L.I."/>
            <person name="Malko D.B."/>
            <person name="Makeev V.J."/>
            <person name="Mashko S.V."/>
            <person name="Kozlov Y.I."/>
        </authorList>
    </citation>
    <scope>NUCLEOTIDE SEQUENCE [LARGE SCALE GENOMIC DNA]</scope>
    <source>
        <strain evidence="2">AJ13355</strain>
    </source>
</reference>
<dbReference type="InterPro" id="IPR025320">
    <property type="entry name" value="DUF4225"/>
</dbReference>
<dbReference type="HOGENOM" id="CLU_070022_1_0_6"/>
<proteinExistence type="predicted"/>
<accession>A0A0H3KYE3</accession>
<dbReference type="OrthoDB" id="6534834at2"/>
<gene>
    <name evidence="1" type="ordered locus">PAJ_1998</name>
</gene>
<organism evidence="1 2">
    <name type="scientific">Pantoea ananatis (strain AJ13355)</name>
    <dbReference type="NCBI Taxonomy" id="932677"/>
    <lineage>
        <taxon>Bacteria</taxon>
        <taxon>Pseudomonadati</taxon>
        <taxon>Pseudomonadota</taxon>
        <taxon>Gammaproteobacteria</taxon>
        <taxon>Enterobacterales</taxon>
        <taxon>Erwiniaceae</taxon>
        <taxon>Pantoea</taxon>
    </lineage>
</organism>
<dbReference type="eggNOG" id="ENOG502Z9D7">
    <property type="taxonomic scope" value="Bacteria"/>
</dbReference>
<protein>
    <submittedName>
        <fullName evidence="1">Membrane protein</fullName>
    </submittedName>
</protein>
<sequence>MDNYWDRNRQSSYFLTMASLEANHLVNVATSLSQFHLKDALVRLKFQDEVREFSRSQLQTIRTATSDDKCQECIQNLKQETQNLKIQDRMLRTGEAVVSSSVQFYHDHEKVIGYVIDGIGVVLSGMQIVAGVGLIVGSVTTGNVIGVVAGSALVMNGVGSGIESIGKLSGVPHPSNPVRDKYEDAADFLGFDKRLGLLTYQVVDLTTSYYGLFKLTLKPEAWRLYKYLPTDHYRKVQLLSKPALALKGLGAIHKGTGIGMNLYQMKNNPAQN</sequence>
<dbReference type="Proteomes" id="UP000006690">
    <property type="component" value="Chromosome"/>
</dbReference>
<name>A0A0H3KYE3_PANAA</name>
<dbReference type="Pfam" id="PF13988">
    <property type="entry name" value="DUF4225"/>
    <property type="match status" value="1"/>
</dbReference>
<dbReference type="PATRIC" id="fig|553.3.peg.1355"/>
<evidence type="ECO:0000313" key="1">
    <source>
        <dbReference type="EMBL" id="BAK12078.1"/>
    </source>
</evidence>
<dbReference type="AlphaFoldDB" id="A0A0H3KYE3"/>
<dbReference type="EMBL" id="AP012032">
    <property type="protein sequence ID" value="BAK12078.1"/>
    <property type="molecule type" value="Genomic_DNA"/>
</dbReference>
<dbReference type="RefSeq" id="WP_013026585.1">
    <property type="nucleotide sequence ID" value="NC_017531.2"/>
</dbReference>